<keyword evidence="3" id="KW-1185">Reference proteome</keyword>
<dbReference type="AlphaFoldDB" id="M0ZSC0"/>
<evidence type="ECO:0000313" key="3">
    <source>
        <dbReference type="Proteomes" id="UP000011115"/>
    </source>
</evidence>
<proteinExistence type="predicted"/>
<accession>M0ZSC0</accession>
<reference evidence="3" key="1">
    <citation type="journal article" date="2011" name="Nature">
        <title>Genome sequence and analysis of the tuber crop potato.</title>
        <authorList>
            <consortium name="The Potato Genome Sequencing Consortium"/>
        </authorList>
    </citation>
    <scope>NUCLEOTIDE SEQUENCE [LARGE SCALE GENOMIC DNA]</scope>
    <source>
        <strain evidence="3">cv. DM1-3 516 R44</strain>
    </source>
</reference>
<reference evidence="2" key="2">
    <citation type="submission" date="2015-06" db="UniProtKB">
        <authorList>
            <consortium name="EnsemblPlants"/>
        </authorList>
    </citation>
    <scope>IDENTIFICATION</scope>
    <source>
        <strain evidence="2">DM1-3 516 R44</strain>
    </source>
</reference>
<organism evidence="2 3">
    <name type="scientific">Solanum tuberosum</name>
    <name type="common">Potato</name>
    <dbReference type="NCBI Taxonomy" id="4113"/>
    <lineage>
        <taxon>Eukaryota</taxon>
        <taxon>Viridiplantae</taxon>
        <taxon>Streptophyta</taxon>
        <taxon>Embryophyta</taxon>
        <taxon>Tracheophyta</taxon>
        <taxon>Spermatophyta</taxon>
        <taxon>Magnoliopsida</taxon>
        <taxon>eudicotyledons</taxon>
        <taxon>Gunneridae</taxon>
        <taxon>Pentapetalae</taxon>
        <taxon>asterids</taxon>
        <taxon>lamiids</taxon>
        <taxon>Solanales</taxon>
        <taxon>Solanaceae</taxon>
        <taxon>Solanoideae</taxon>
        <taxon>Solaneae</taxon>
        <taxon>Solanum</taxon>
    </lineage>
</organism>
<dbReference type="HOGENOM" id="CLU_2709699_0_0_1"/>
<dbReference type="Gramene" id="PGSC0003DMT400007027">
    <property type="protein sequence ID" value="PGSC0003DMT400007027"/>
    <property type="gene ID" value="PGSC0003DMG400002715"/>
</dbReference>
<feature type="compositionally biased region" description="Acidic residues" evidence="1">
    <location>
        <begin position="31"/>
        <end position="46"/>
    </location>
</feature>
<dbReference type="Proteomes" id="UP000011115">
    <property type="component" value="Unassembled WGS sequence"/>
</dbReference>
<feature type="region of interest" description="Disordered" evidence="1">
    <location>
        <begin position="21"/>
        <end position="58"/>
    </location>
</feature>
<name>M0ZSC0_SOLTU</name>
<sequence length="73" mass="7775">MKTSAMKMPLLRTTSSVPFASAFPTSRASADEDETKADEQVSDADDTSTSALSSTSEKVSSCLTRGVKFDYSI</sequence>
<evidence type="ECO:0000256" key="1">
    <source>
        <dbReference type="SAM" id="MobiDB-lite"/>
    </source>
</evidence>
<feature type="compositionally biased region" description="Low complexity" evidence="1">
    <location>
        <begin position="47"/>
        <end position="56"/>
    </location>
</feature>
<protein>
    <submittedName>
        <fullName evidence="2">Uncharacterized protein</fullName>
    </submittedName>
</protein>
<evidence type="ECO:0000313" key="2">
    <source>
        <dbReference type="EnsemblPlants" id="PGSC0003DMT400007027"/>
    </source>
</evidence>
<dbReference type="EnsemblPlants" id="PGSC0003DMT400007027">
    <property type="protein sequence ID" value="PGSC0003DMT400007027"/>
    <property type="gene ID" value="PGSC0003DMG400002715"/>
</dbReference>